<dbReference type="STRING" id="63057.A0A2P5EH32"/>
<evidence type="ECO:0000256" key="13">
    <source>
        <dbReference type="SAM" id="SignalP"/>
    </source>
</evidence>
<reference evidence="17" key="1">
    <citation type="submission" date="2016-06" db="EMBL/GenBank/DDBJ databases">
        <title>Parallel loss of symbiosis genes in relatives of nitrogen-fixing non-legume Parasponia.</title>
        <authorList>
            <person name="Van Velzen R."/>
            <person name="Holmer R."/>
            <person name="Bu F."/>
            <person name="Rutten L."/>
            <person name="Van Zeijl A."/>
            <person name="Liu W."/>
            <person name="Santuari L."/>
            <person name="Cao Q."/>
            <person name="Sharma T."/>
            <person name="Shen D."/>
            <person name="Roswanjaya Y."/>
            <person name="Wardhani T."/>
            <person name="Kalhor M.S."/>
            <person name="Jansen J."/>
            <person name="Van den Hoogen J."/>
            <person name="Gungor B."/>
            <person name="Hartog M."/>
            <person name="Hontelez J."/>
            <person name="Verver J."/>
            <person name="Yang W.-C."/>
            <person name="Schijlen E."/>
            <person name="Repin R."/>
            <person name="Schilthuizen M."/>
            <person name="Schranz E."/>
            <person name="Heidstra R."/>
            <person name="Miyata K."/>
            <person name="Fedorova E."/>
            <person name="Kohlen W."/>
            <person name="Bisseling T."/>
            <person name="Smit S."/>
            <person name="Geurts R."/>
        </authorList>
    </citation>
    <scope>NUCLEOTIDE SEQUENCE [LARGE SCALE GENOMIC DNA]</scope>
    <source>
        <strain evidence="17">cv. RG33-2</strain>
    </source>
</reference>
<dbReference type="AlphaFoldDB" id="A0A2P5EH32"/>
<keyword evidence="11" id="KW-0325">Glycoprotein</keyword>
<dbReference type="InParanoid" id="A0A2P5EH32"/>
<keyword evidence="4" id="KW-0433">Leucine-rich repeat</keyword>
<accession>A0A2P5EH32</accession>
<dbReference type="Gene3D" id="3.80.10.10">
    <property type="entry name" value="Ribonuclease Inhibitor"/>
    <property type="match status" value="3"/>
</dbReference>
<evidence type="ECO:0000256" key="1">
    <source>
        <dbReference type="ARBA" id="ARBA00004251"/>
    </source>
</evidence>
<feature type="chain" id="PRO_5015195227" evidence="13">
    <location>
        <begin position="22"/>
        <end position="964"/>
    </location>
</feature>
<dbReference type="InterPro" id="IPR001611">
    <property type="entry name" value="Leu-rich_rpt"/>
</dbReference>
<keyword evidence="9 12" id="KW-0472">Membrane</keyword>
<dbReference type="InterPro" id="IPR003591">
    <property type="entry name" value="Leu-rich_rpt_typical-subtyp"/>
</dbReference>
<dbReference type="Pfam" id="PF13855">
    <property type="entry name" value="LRR_8"/>
    <property type="match status" value="2"/>
</dbReference>
<gene>
    <name evidence="16" type="ORF">TorRG33x02_193950</name>
</gene>
<name>A0A2P5EH32_TREOI</name>
<evidence type="ECO:0000313" key="16">
    <source>
        <dbReference type="EMBL" id="PON84843.1"/>
    </source>
</evidence>
<evidence type="ECO:0000256" key="5">
    <source>
        <dbReference type="ARBA" id="ARBA00022692"/>
    </source>
</evidence>
<dbReference type="Proteomes" id="UP000237000">
    <property type="component" value="Unassembled WGS sequence"/>
</dbReference>
<dbReference type="GO" id="GO:0005886">
    <property type="term" value="C:plasma membrane"/>
    <property type="evidence" value="ECO:0007669"/>
    <property type="project" value="UniProtKB-SubCell"/>
</dbReference>
<dbReference type="FunFam" id="3.80.10.10:FF:000383">
    <property type="entry name" value="Leucine-rich repeat receptor protein kinase EMS1"/>
    <property type="match status" value="1"/>
</dbReference>
<dbReference type="PANTHER" id="PTHR48063">
    <property type="entry name" value="LRR RECEPTOR-LIKE KINASE"/>
    <property type="match status" value="1"/>
</dbReference>
<evidence type="ECO:0000256" key="6">
    <source>
        <dbReference type="ARBA" id="ARBA00022729"/>
    </source>
</evidence>
<comment type="subcellular location">
    <subcellularLocation>
        <location evidence="1">Cell membrane</location>
        <topology evidence="1">Single-pass type I membrane protein</topology>
    </subcellularLocation>
</comment>
<evidence type="ECO:0000256" key="9">
    <source>
        <dbReference type="ARBA" id="ARBA00023136"/>
    </source>
</evidence>
<feature type="transmembrane region" description="Helical" evidence="12">
    <location>
        <begin position="901"/>
        <end position="920"/>
    </location>
</feature>
<dbReference type="FunCoup" id="A0A2P5EH32">
    <property type="interactions" value="1595"/>
</dbReference>
<dbReference type="SMART" id="SM00365">
    <property type="entry name" value="LRR_SD22"/>
    <property type="match status" value="8"/>
</dbReference>
<comment type="caution">
    <text evidence="16">The sequence shown here is derived from an EMBL/GenBank/DDBJ whole genome shotgun (WGS) entry which is preliminary data.</text>
</comment>
<keyword evidence="17" id="KW-1185">Reference proteome</keyword>
<sequence length="964" mass="107005">MLRIVILLLLTAGELVRQGGADNDQLVASCLESDREALLDFKNGLEGPENPMLLTWRGSNCCQWWGISCENGTGAVTHVDLHNPHPEAVDGDSSSRYGFWNLNGEIRRSLMELKSLKYLDLSSNTFNGISIPEFLGSLQNLQYLNLSRAGFSGPIPSNLGNISSLQYLDLSLNHNINSEIPDSLVNVSSLATIDISNSGLHGRIPLGLGNLPNLEILRLTRNNLDASSSQFLSERWEKIQILDLSFNSIHGKLPDSFGNMTSLTYLDLSNNNFQGGIPSSIGRLCNLELFSISKNNLTGTLPESLDEETRNCVSRSPFSSLRYLDLSNNKLRGTLPKWLGQLENLIELSLVDNLLTGPIPDSLHLLQKLRTFDLSQNRLNGTLPTSIGQLPSLYFIDVSSNYLTGVVNETHFLKHTELRFLDLSLNSLILDMGSNWVPPFQTSVLDMSSCHLNSPFPAWLKSQESIVYLGFSNASISGSIPNWFWEISQYALSLNISFNKLEGQLPNPWKLNNAFQSVDFSHNLFEGPLPLPVGMTLTTLDLSHNKFSGSIPKNISDYLPILVFLSLAENQIKGEIPTSIGYMDRLQVIDLSSNNLTGTIPPNIGNFSSLVALDLSKNSLSGTIPSKLGQPSDLRTLHLSENLLSGQIPSSFRNLSRLEMLDLERNMLVGRIPHWIGEGLENLRILSLRSNAFFGELPSTLSNLSSLHVLDLADNQLNGTVPAIFGDFKGMTQVQNKLQYLLYENYDGVNMMVNSEGLVYTRSLSGNKFYQENMVVNTKGQRLLYTKTLSLVISLDLSRNNLSGDFPVELTKLLGLVVLDLSRNHISGHIPANISKLGQLSSLDLSSHLTTFDSSSFAGNPGLCGAPLDVRCADDNDNDDDDDDDDLNKEWFVKDGFIDNWFYLSVGLGFVAGLIVPFLIMSVRKSWSIAYFGLVDEVAEKLWFLKHETAKHTRYRRRRHNRAV</sequence>
<evidence type="ECO:0000256" key="11">
    <source>
        <dbReference type="ARBA" id="ARBA00023180"/>
    </source>
</evidence>
<protein>
    <submittedName>
        <fullName evidence="16">LRR domain containing protein</fullName>
    </submittedName>
</protein>
<dbReference type="FunFam" id="3.80.10.10:FF:000095">
    <property type="entry name" value="LRR receptor-like serine/threonine-protein kinase GSO1"/>
    <property type="match status" value="2"/>
</dbReference>
<comment type="similarity">
    <text evidence="2">Belongs to the RLP family.</text>
</comment>
<dbReference type="Pfam" id="PF23598">
    <property type="entry name" value="LRR_14"/>
    <property type="match status" value="1"/>
</dbReference>
<evidence type="ECO:0000256" key="2">
    <source>
        <dbReference type="ARBA" id="ARBA00009592"/>
    </source>
</evidence>
<dbReference type="InterPro" id="IPR055414">
    <property type="entry name" value="LRR_R13L4/SHOC2-like"/>
</dbReference>
<keyword evidence="8 12" id="KW-1133">Transmembrane helix</keyword>
<dbReference type="SUPFAM" id="SSF52047">
    <property type="entry name" value="RNI-like"/>
    <property type="match status" value="2"/>
</dbReference>
<keyword evidence="5 12" id="KW-0812">Transmembrane</keyword>
<evidence type="ECO:0000256" key="4">
    <source>
        <dbReference type="ARBA" id="ARBA00022614"/>
    </source>
</evidence>
<keyword evidence="7" id="KW-0677">Repeat</keyword>
<evidence type="ECO:0000259" key="15">
    <source>
        <dbReference type="Pfam" id="PF23598"/>
    </source>
</evidence>
<evidence type="ECO:0000256" key="7">
    <source>
        <dbReference type="ARBA" id="ARBA00022737"/>
    </source>
</evidence>
<dbReference type="FunFam" id="3.80.10.10:FF:001347">
    <property type="entry name" value="LRR receptor-like serine/threonine-protein kinase GSO2"/>
    <property type="match status" value="1"/>
</dbReference>
<organism evidence="16 17">
    <name type="scientific">Trema orientale</name>
    <name type="common">Charcoal tree</name>
    <name type="synonym">Celtis orientalis</name>
    <dbReference type="NCBI Taxonomy" id="63057"/>
    <lineage>
        <taxon>Eukaryota</taxon>
        <taxon>Viridiplantae</taxon>
        <taxon>Streptophyta</taxon>
        <taxon>Embryophyta</taxon>
        <taxon>Tracheophyta</taxon>
        <taxon>Spermatophyta</taxon>
        <taxon>Magnoliopsida</taxon>
        <taxon>eudicotyledons</taxon>
        <taxon>Gunneridae</taxon>
        <taxon>Pentapetalae</taxon>
        <taxon>rosids</taxon>
        <taxon>fabids</taxon>
        <taxon>Rosales</taxon>
        <taxon>Cannabaceae</taxon>
        <taxon>Trema</taxon>
    </lineage>
</organism>
<dbReference type="OrthoDB" id="1600340at2759"/>
<evidence type="ECO:0000256" key="3">
    <source>
        <dbReference type="ARBA" id="ARBA00022475"/>
    </source>
</evidence>
<evidence type="ECO:0000313" key="17">
    <source>
        <dbReference type="Proteomes" id="UP000237000"/>
    </source>
</evidence>
<dbReference type="InterPro" id="IPR013210">
    <property type="entry name" value="LRR_N_plant-typ"/>
</dbReference>
<dbReference type="Pfam" id="PF00560">
    <property type="entry name" value="LRR_1"/>
    <property type="match status" value="8"/>
</dbReference>
<evidence type="ECO:0000256" key="10">
    <source>
        <dbReference type="ARBA" id="ARBA00023170"/>
    </source>
</evidence>
<evidence type="ECO:0000256" key="8">
    <source>
        <dbReference type="ARBA" id="ARBA00022989"/>
    </source>
</evidence>
<evidence type="ECO:0000256" key="12">
    <source>
        <dbReference type="SAM" id="Phobius"/>
    </source>
</evidence>
<dbReference type="SMART" id="SM00369">
    <property type="entry name" value="LRR_TYP"/>
    <property type="match status" value="12"/>
</dbReference>
<dbReference type="PROSITE" id="PS51450">
    <property type="entry name" value="LRR"/>
    <property type="match status" value="1"/>
</dbReference>
<keyword evidence="10" id="KW-0675">Receptor</keyword>
<proteinExistence type="inferred from homology"/>
<dbReference type="EMBL" id="JXTC01000156">
    <property type="protein sequence ID" value="PON84843.1"/>
    <property type="molecule type" value="Genomic_DNA"/>
</dbReference>
<keyword evidence="6 13" id="KW-0732">Signal</keyword>
<dbReference type="PANTHER" id="PTHR48063:SF16">
    <property type="entry name" value="LRR RECEPTOR-LIKE SERINE_THREONINE-PROTEIN KINASE GSO1"/>
    <property type="match status" value="1"/>
</dbReference>
<feature type="domain" description="Leucine-rich repeat-containing N-terminal plant-type" evidence="14">
    <location>
        <begin position="32"/>
        <end position="69"/>
    </location>
</feature>
<dbReference type="InterPro" id="IPR046956">
    <property type="entry name" value="RLP23-like"/>
</dbReference>
<evidence type="ECO:0000259" key="14">
    <source>
        <dbReference type="Pfam" id="PF08263"/>
    </source>
</evidence>
<dbReference type="Pfam" id="PF08263">
    <property type="entry name" value="LRRNT_2"/>
    <property type="match status" value="1"/>
</dbReference>
<keyword evidence="3" id="KW-1003">Cell membrane</keyword>
<dbReference type="InterPro" id="IPR032675">
    <property type="entry name" value="LRR_dom_sf"/>
</dbReference>
<dbReference type="SUPFAM" id="SSF52058">
    <property type="entry name" value="L domain-like"/>
    <property type="match status" value="1"/>
</dbReference>
<feature type="signal peptide" evidence="13">
    <location>
        <begin position="1"/>
        <end position="21"/>
    </location>
</feature>
<feature type="domain" description="Disease resistance R13L4/SHOC-2-like LRR" evidence="15">
    <location>
        <begin position="108"/>
        <end position="233"/>
    </location>
</feature>
<dbReference type="PRINTS" id="PR00019">
    <property type="entry name" value="LEURICHRPT"/>
</dbReference>